<accession>A0A511R4I0</accession>
<dbReference type="SUPFAM" id="SSF52540">
    <property type="entry name" value="P-loop containing nucleoside triphosphate hydrolases"/>
    <property type="match status" value="1"/>
</dbReference>
<organism evidence="1 2">
    <name type="scientific">Meiothermus hypogaeus NBRC 106114</name>
    <dbReference type="NCBI Taxonomy" id="1227553"/>
    <lineage>
        <taxon>Bacteria</taxon>
        <taxon>Thermotogati</taxon>
        <taxon>Deinococcota</taxon>
        <taxon>Deinococci</taxon>
        <taxon>Thermales</taxon>
        <taxon>Thermaceae</taxon>
        <taxon>Meiothermus</taxon>
    </lineage>
</organism>
<protein>
    <recommendedName>
        <fullName evidence="3">Shikimate kinase</fullName>
    </recommendedName>
</protein>
<dbReference type="Gene3D" id="3.40.50.300">
    <property type="entry name" value="P-loop containing nucleotide triphosphate hydrolases"/>
    <property type="match status" value="1"/>
</dbReference>
<evidence type="ECO:0000313" key="1">
    <source>
        <dbReference type="EMBL" id="GEM83792.1"/>
    </source>
</evidence>
<comment type="caution">
    <text evidence="1">The sequence shown here is derived from an EMBL/GenBank/DDBJ whole genome shotgun (WGS) entry which is preliminary data.</text>
</comment>
<sequence length="179" mass="20336">MKLLFLYGPAAVGKLTVARELARLTGYPVFDNHLSIDYAAKLFEWGSPEYVQLLRAVRLFTFKQMAQMGQKGLIFTFVYTPPSSDEFIRQVLEVCEASGIEPRFVKLEAPREVLLQRIQSPERKPLKKLTNPERLLWMLEQGALQAIPFVESMRINTGEMSPAEAARGIVQHFGLQPLL</sequence>
<evidence type="ECO:0008006" key="3">
    <source>
        <dbReference type="Google" id="ProtNLM"/>
    </source>
</evidence>
<dbReference type="AlphaFoldDB" id="A0A511R4I0"/>
<proteinExistence type="predicted"/>
<dbReference type="RefSeq" id="WP_119342229.1">
    <property type="nucleotide sequence ID" value="NZ_BJXL01000061.1"/>
</dbReference>
<dbReference type="Proteomes" id="UP000321197">
    <property type="component" value="Unassembled WGS sequence"/>
</dbReference>
<reference evidence="1 2" key="1">
    <citation type="submission" date="2019-07" db="EMBL/GenBank/DDBJ databases">
        <title>Whole genome shotgun sequence of Meiothermus hypogaeus NBRC 106114.</title>
        <authorList>
            <person name="Hosoyama A."/>
            <person name="Uohara A."/>
            <person name="Ohji S."/>
            <person name="Ichikawa N."/>
        </authorList>
    </citation>
    <scope>NUCLEOTIDE SEQUENCE [LARGE SCALE GENOMIC DNA]</scope>
    <source>
        <strain evidence="1 2">NBRC 106114</strain>
    </source>
</reference>
<evidence type="ECO:0000313" key="2">
    <source>
        <dbReference type="Proteomes" id="UP000321197"/>
    </source>
</evidence>
<dbReference type="InterPro" id="IPR027417">
    <property type="entry name" value="P-loop_NTPase"/>
</dbReference>
<dbReference type="EMBL" id="BJXL01000061">
    <property type="protein sequence ID" value="GEM83792.1"/>
    <property type="molecule type" value="Genomic_DNA"/>
</dbReference>
<name>A0A511R4I0_9DEIN</name>
<gene>
    <name evidence="1" type="ORF">MHY01S_19580</name>
</gene>
<dbReference type="OrthoDB" id="193997at2"/>